<gene>
    <name evidence="11" type="ORF">C0Q70_05363</name>
</gene>
<dbReference type="InterPro" id="IPR017978">
    <property type="entry name" value="GPCR_3_C"/>
</dbReference>
<evidence type="ECO:0000256" key="4">
    <source>
        <dbReference type="ARBA" id="ARBA00023040"/>
    </source>
</evidence>
<keyword evidence="4" id="KW-0297">G-protein coupled receptor</keyword>
<dbReference type="GO" id="GO:0038039">
    <property type="term" value="C:G protein-coupled receptor heterodimeric complex"/>
    <property type="evidence" value="ECO:0007669"/>
    <property type="project" value="TreeGrafter"/>
</dbReference>
<dbReference type="Proteomes" id="UP000245119">
    <property type="component" value="Linkage Group LG3"/>
</dbReference>
<evidence type="ECO:0000313" key="11">
    <source>
        <dbReference type="EMBL" id="PVD34100.1"/>
    </source>
</evidence>
<reference evidence="11 12" key="1">
    <citation type="submission" date="2018-04" db="EMBL/GenBank/DDBJ databases">
        <title>The genome of golden apple snail Pomacea canaliculata provides insight into stress tolerance and invasive adaptation.</title>
        <authorList>
            <person name="Liu C."/>
            <person name="Liu B."/>
            <person name="Ren Y."/>
            <person name="Zhang Y."/>
            <person name="Wang H."/>
            <person name="Li S."/>
            <person name="Jiang F."/>
            <person name="Yin L."/>
            <person name="Zhang G."/>
            <person name="Qian W."/>
            <person name="Fan W."/>
        </authorList>
    </citation>
    <scope>NUCLEOTIDE SEQUENCE [LARGE SCALE GENOMIC DNA]</scope>
    <source>
        <strain evidence="11">SZHN2017</strain>
        <tissue evidence="11">Muscle</tissue>
    </source>
</reference>
<dbReference type="PRINTS" id="PR01176">
    <property type="entry name" value="GABABRECEPTR"/>
</dbReference>
<dbReference type="PROSITE" id="PS50259">
    <property type="entry name" value="G_PROTEIN_RECEP_F3_4"/>
    <property type="match status" value="1"/>
</dbReference>
<keyword evidence="2 9" id="KW-0812">Transmembrane</keyword>
<dbReference type="EMBL" id="PZQS01000003">
    <property type="protein sequence ID" value="PVD34100.1"/>
    <property type="molecule type" value="Genomic_DNA"/>
</dbReference>
<feature type="transmembrane region" description="Helical" evidence="9">
    <location>
        <begin position="88"/>
        <end position="110"/>
    </location>
</feature>
<dbReference type="AlphaFoldDB" id="A0A2T7PL14"/>
<evidence type="ECO:0000256" key="9">
    <source>
        <dbReference type="SAM" id="Phobius"/>
    </source>
</evidence>
<dbReference type="STRING" id="400727.A0A2T7PL14"/>
<evidence type="ECO:0000256" key="1">
    <source>
        <dbReference type="ARBA" id="ARBA00004141"/>
    </source>
</evidence>
<comment type="subcellular location">
    <subcellularLocation>
        <location evidence="1">Membrane</location>
        <topology evidence="1">Multi-pass membrane protein</topology>
    </subcellularLocation>
</comment>
<dbReference type="PRINTS" id="PR01177">
    <property type="entry name" value="GABAB1RECPTR"/>
</dbReference>
<dbReference type="PANTHER" id="PTHR10519:SF74">
    <property type="entry name" value="GAMMA-AMINOBUTYRIC ACID TYPE B RECEPTOR SUBUNIT 2"/>
    <property type="match status" value="1"/>
</dbReference>
<feature type="domain" description="G-protein coupled receptors family 3 profile" evidence="10">
    <location>
        <begin position="1"/>
        <end position="113"/>
    </location>
</feature>
<evidence type="ECO:0000256" key="6">
    <source>
        <dbReference type="ARBA" id="ARBA00023170"/>
    </source>
</evidence>
<keyword evidence="7" id="KW-0325">Glycoprotein</keyword>
<dbReference type="OrthoDB" id="2150267at2759"/>
<keyword evidence="3 9" id="KW-1133">Transmembrane helix</keyword>
<proteinExistence type="predicted"/>
<dbReference type="GO" id="GO:0004965">
    <property type="term" value="F:G protein-coupled GABA receptor activity"/>
    <property type="evidence" value="ECO:0007669"/>
    <property type="project" value="InterPro"/>
</dbReference>
<feature type="transmembrane region" description="Helical" evidence="9">
    <location>
        <begin position="65"/>
        <end position="82"/>
    </location>
</feature>
<dbReference type="InterPro" id="IPR002455">
    <property type="entry name" value="GPCR3_GABA-B"/>
</dbReference>
<evidence type="ECO:0000256" key="2">
    <source>
        <dbReference type="ARBA" id="ARBA00022692"/>
    </source>
</evidence>
<organism evidence="11 12">
    <name type="scientific">Pomacea canaliculata</name>
    <name type="common">Golden apple snail</name>
    <dbReference type="NCBI Taxonomy" id="400727"/>
    <lineage>
        <taxon>Eukaryota</taxon>
        <taxon>Metazoa</taxon>
        <taxon>Spiralia</taxon>
        <taxon>Lophotrochozoa</taxon>
        <taxon>Mollusca</taxon>
        <taxon>Gastropoda</taxon>
        <taxon>Caenogastropoda</taxon>
        <taxon>Architaenioglossa</taxon>
        <taxon>Ampullarioidea</taxon>
        <taxon>Ampullariidae</taxon>
        <taxon>Pomacea</taxon>
    </lineage>
</organism>
<evidence type="ECO:0000256" key="3">
    <source>
        <dbReference type="ARBA" id="ARBA00022989"/>
    </source>
</evidence>
<evidence type="ECO:0000256" key="8">
    <source>
        <dbReference type="ARBA" id="ARBA00023224"/>
    </source>
</evidence>
<dbReference type="PANTHER" id="PTHR10519">
    <property type="entry name" value="GABA-B RECEPTOR"/>
    <property type="match status" value="1"/>
</dbReference>
<keyword evidence="12" id="KW-1185">Reference proteome</keyword>
<name>A0A2T7PL14_POMCA</name>
<evidence type="ECO:0000256" key="5">
    <source>
        <dbReference type="ARBA" id="ARBA00023136"/>
    </source>
</evidence>
<evidence type="ECO:0000259" key="10">
    <source>
        <dbReference type="PROSITE" id="PS50259"/>
    </source>
</evidence>
<comment type="caution">
    <text evidence="11">The sequence shown here is derived from an EMBL/GenBank/DDBJ whole genome shotgun (WGS) entry which is preliminary data.</text>
</comment>
<feature type="transmembrane region" description="Helical" evidence="9">
    <location>
        <begin position="24"/>
        <end position="45"/>
    </location>
</feature>
<evidence type="ECO:0000313" key="12">
    <source>
        <dbReference type="Proteomes" id="UP000245119"/>
    </source>
</evidence>
<keyword evidence="6" id="KW-0675">Receptor</keyword>
<accession>A0A2T7PL14</accession>
<keyword evidence="5 9" id="KW-0472">Membrane</keyword>
<dbReference type="Pfam" id="PF00003">
    <property type="entry name" value="7tm_3"/>
    <property type="match status" value="1"/>
</dbReference>
<evidence type="ECO:0000256" key="7">
    <source>
        <dbReference type="ARBA" id="ARBA00023180"/>
    </source>
</evidence>
<keyword evidence="8" id="KW-0807">Transducer</keyword>
<sequence length="123" mass="13589">MSQVYTDYEVIPKLEYCSSHHMEIWLGSIYAYKGLLLAFGCFLAWETRHVSIPALNDSKYIGLSVYNVVIMCTCGAAVTFVIKDQPTHSFVIIAVFIIFATTATLCLVFVPKVSSSTSSAFVS</sequence>
<dbReference type="GO" id="GO:0007214">
    <property type="term" value="P:gamma-aminobutyric acid signaling pathway"/>
    <property type="evidence" value="ECO:0007669"/>
    <property type="project" value="TreeGrafter"/>
</dbReference>
<protein>
    <recommendedName>
        <fullName evidence="10">G-protein coupled receptors family 3 profile domain-containing protein</fullName>
    </recommendedName>
</protein>